<gene>
    <name evidence="4" type="ORF">QQ91_0010465</name>
</gene>
<name>A0ABD4T435_9CYAN</name>
<comment type="caution">
    <text evidence="4">The sequence shown here is derived from an EMBL/GenBank/DDBJ whole genome shotgun (WGS) entry which is preliminary data.</text>
</comment>
<reference evidence="4 5" key="1">
    <citation type="journal article" date="2015" name="Genome Announc.">
        <title>Draft Genome Sequence of Filamentous Marine Cyanobacterium Lyngbya confervoides Strain BDU141951.</title>
        <authorList>
            <person name="Chandrababunaidu M.M."/>
            <person name="Sen D."/>
            <person name="Tripathy S."/>
        </authorList>
    </citation>
    <scope>NUCLEOTIDE SEQUENCE [LARGE SCALE GENOMIC DNA]</scope>
    <source>
        <strain evidence="4 5">BDU141951</strain>
    </source>
</reference>
<evidence type="ECO:0000313" key="5">
    <source>
        <dbReference type="Proteomes" id="UP000031561"/>
    </source>
</evidence>
<dbReference type="EMBL" id="JTHE03000059">
    <property type="protein sequence ID" value="MCM1983243.1"/>
    <property type="molecule type" value="Genomic_DNA"/>
</dbReference>
<dbReference type="PROSITE" id="PS50011">
    <property type="entry name" value="PROTEIN_KINASE_DOM"/>
    <property type="match status" value="1"/>
</dbReference>
<organism evidence="4 5">
    <name type="scientific">Lyngbya confervoides BDU141951</name>
    <dbReference type="NCBI Taxonomy" id="1574623"/>
    <lineage>
        <taxon>Bacteria</taxon>
        <taxon>Bacillati</taxon>
        <taxon>Cyanobacteriota</taxon>
        <taxon>Cyanophyceae</taxon>
        <taxon>Oscillatoriophycideae</taxon>
        <taxon>Oscillatoriales</taxon>
        <taxon>Microcoleaceae</taxon>
        <taxon>Lyngbya</taxon>
    </lineage>
</organism>
<keyword evidence="4" id="KW-0418">Kinase</keyword>
<accession>A0ABD4T435</accession>
<dbReference type="RefSeq" id="WP_166282187.1">
    <property type="nucleotide sequence ID" value="NZ_JTHE03000059.1"/>
</dbReference>
<keyword evidence="4" id="KW-0808">Transferase</keyword>
<proteinExistence type="inferred from homology"/>
<feature type="transmembrane region" description="Helical" evidence="2">
    <location>
        <begin position="535"/>
        <end position="553"/>
    </location>
</feature>
<dbReference type="AlphaFoldDB" id="A0ABD4T435"/>
<dbReference type="PANTHER" id="PTHR10566:SF113">
    <property type="entry name" value="PROTEIN ACTIVITY OF BC1 COMPLEX KINASE 7, CHLOROPLASTIC"/>
    <property type="match status" value="1"/>
</dbReference>
<keyword evidence="2" id="KW-0812">Transmembrane</keyword>
<feature type="domain" description="Protein kinase" evidence="3">
    <location>
        <begin position="137"/>
        <end position="504"/>
    </location>
</feature>
<dbReference type="InterPro" id="IPR000719">
    <property type="entry name" value="Prot_kinase_dom"/>
</dbReference>
<dbReference type="InterPro" id="IPR004147">
    <property type="entry name" value="ABC1_dom"/>
</dbReference>
<dbReference type="SUPFAM" id="SSF56112">
    <property type="entry name" value="Protein kinase-like (PK-like)"/>
    <property type="match status" value="1"/>
</dbReference>
<evidence type="ECO:0000313" key="4">
    <source>
        <dbReference type="EMBL" id="MCM1983243.1"/>
    </source>
</evidence>
<dbReference type="GO" id="GO:0016301">
    <property type="term" value="F:kinase activity"/>
    <property type="evidence" value="ECO:0007669"/>
    <property type="project" value="UniProtKB-KW"/>
</dbReference>
<dbReference type="InterPro" id="IPR050154">
    <property type="entry name" value="UbiB_kinase"/>
</dbReference>
<protein>
    <submittedName>
        <fullName evidence="4">AarF/ABC1/UbiB kinase family protein</fullName>
    </submittedName>
</protein>
<dbReference type="Pfam" id="PF03109">
    <property type="entry name" value="ABC1"/>
    <property type="match status" value="1"/>
</dbReference>
<evidence type="ECO:0000256" key="1">
    <source>
        <dbReference type="ARBA" id="ARBA00009670"/>
    </source>
</evidence>
<keyword evidence="5" id="KW-1185">Reference proteome</keyword>
<sequence>MLKNQGEDSVESYRWAKAQYTEFERFVDIGRVVVQFLGSLMVDRAAWSYGQFSAPTDLQRRERRKHRAAWLRKALLSLGPTFIKVGQFFSTRADLVPVEYLEELAKLQDQVPAFSLDLVHQIIEREFGTPVMELFPGFEPVPIASASLGQVHLARLKSGEEVVVKVQRPGLAQLFAIDLGILERVARFVQTHTPLGGDQRDWISIHAECRRTLLLEIDYCNEGRNADTFRRKFAQDATVRVPKILWRYCSPAVLTMEYLPGIKISNFPALEAAGLDRREIARLGAQCYLRQVLRDGFFHADPHPGNLAVTPEGTLIFYDFGMMGQLPSGTTEKLMTTFAGIVQQDASLIVQSMVDLGALSTQVELGPVRRSVQYMLEHYLAQSLDTHPEISMAAINDDLYELSQDQPFRFPASFTFVLRSLVALEALGKMLDPEFNLMAAAEPLAEELMPGGQEAWSAQWTQRMLTATQTALDLPGRLHGLLDRVEEDDLILRLRLDEVEEPLLLLAYRRAGLSYLILSACFLGSGLQLQLSGWWTLSLVLWGLGAVSAIAWIQTWRSQLKS</sequence>
<dbReference type="Proteomes" id="UP000031561">
    <property type="component" value="Unassembled WGS sequence"/>
</dbReference>
<dbReference type="PANTHER" id="PTHR10566">
    <property type="entry name" value="CHAPERONE-ACTIVITY OF BC1 COMPLEX CABC1 -RELATED"/>
    <property type="match status" value="1"/>
</dbReference>
<evidence type="ECO:0000256" key="2">
    <source>
        <dbReference type="SAM" id="Phobius"/>
    </source>
</evidence>
<keyword evidence="2" id="KW-1133">Transmembrane helix</keyword>
<evidence type="ECO:0000259" key="3">
    <source>
        <dbReference type="PROSITE" id="PS50011"/>
    </source>
</evidence>
<dbReference type="InterPro" id="IPR011009">
    <property type="entry name" value="Kinase-like_dom_sf"/>
</dbReference>
<comment type="similarity">
    <text evidence="1">Belongs to the protein kinase superfamily. ADCK protein kinase family.</text>
</comment>
<keyword evidence="2" id="KW-0472">Membrane</keyword>
<dbReference type="CDD" id="cd05121">
    <property type="entry name" value="ABC1_ADCK3-like"/>
    <property type="match status" value="1"/>
</dbReference>